<proteinExistence type="predicted"/>
<organism evidence="1 2">
    <name type="scientific">Timema podura</name>
    <name type="common">Walking stick</name>
    <dbReference type="NCBI Taxonomy" id="61482"/>
    <lineage>
        <taxon>Eukaryota</taxon>
        <taxon>Metazoa</taxon>
        <taxon>Ecdysozoa</taxon>
        <taxon>Arthropoda</taxon>
        <taxon>Hexapoda</taxon>
        <taxon>Insecta</taxon>
        <taxon>Pterygota</taxon>
        <taxon>Neoptera</taxon>
        <taxon>Polyneoptera</taxon>
        <taxon>Phasmatodea</taxon>
        <taxon>Timematodea</taxon>
        <taxon>Timematoidea</taxon>
        <taxon>Timematidae</taxon>
        <taxon>Timema</taxon>
    </lineage>
</organism>
<keyword evidence="2" id="KW-1185">Reference proteome</keyword>
<protein>
    <submittedName>
        <fullName evidence="1">Uncharacterized protein</fullName>
    </submittedName>
</protein>
<comment type="caution">
    <text evidence="1">The sequence shown here is derived from an EMBL/GenBank/DDBJ whole genome shotgun (WGS) entry which is preliminary data.</text>
</comment>
<name>A0ABN7NSI2_TIMPD</name>
<accession>A0ABN7NSI2</accession>
<gene>
    <name evidence="1" type="ORF">TPAB3V08_LOCUS5751</name>
</gene>
<sequence>MKLRCTFHTPSPQMSSDRMKPRLGDWVITGGFLQKATITSLSSGSNVKCRNITRRMCSNDTILFGCKVTPHEFCNLCNDKDGCNGSDTFRISVVPVWLVLVLATI</sequence>
<evidence type="ECO:0000313" key="1">
    <source>
        <dbReference type="EMBL" id="CAG2058784.1"/>
    </source>
</evidence>
<reference evidence="1" key="1">
    <citation type="submission" date="2021-03" db="EMBL/GenBank/DDBJ databases">
        <authorList>
            <person name="Tran Van P."/>
        </authorList>
    </citation>
    <scope>NUCLEOTIDE SEQUENCE</scope>
</reference>
<dbReference type="Proteomes" id="UP001153148">
    <property type="component" value="Unassembled WGS sequence"/>
</dbReference>
<evidence type="ECO:0000313" key="2">
    <source>
        <dbReference type="Proteomes" id="UP001153148"/>
    </source>
</evidence>
<dbReference type="EMBL" id="CAJPIN010007972">
    <property type="protein sequence ID" value="CAG2058784.1"/>
    <property type="molecule type" value="Genomic_DNA"/>
</dbReference>